<name>W4LTZ1_ENTF1</name>
<accession>W4LTZ1</accession>
<dbReference type="Gene3D" id="3.40.50.150">
    <property type="entry name" value="Vaccinia Virus protein VP39"/>
    <property type="match status" value="1"/>
</dbReference>
<dbReference type="SUPFAM" id="SSF53335">
    <property type="entry name" value="S-adenosyl-L-methionine-dependent methyltransferases"/>
    <property type="match status" value="1"/>
</dbReference>
<dbReference type="CDD" id="cd02440">
    <property type="entry name" value="AdoMet_MTases"/>
    <property type="match status" value="1"/>
</dbReference>
<comment type="caution">
    <text evidence="3">The sequence shown here is derived from an EMBL/GenBank/DDBJ whole genome shotgun (WGS) entry which is preliminary data.</text>
</comment>
<evidence type="ECO:0000313" key="4">
    <source>
        <dbReference type="Proteomes" id="UP000019141"/>
    </source>
</evidence>
<sequence>MATSESYTPGHSQNATDFMLKRSVQTHGQFFLPYLSPGVSVLDCGCGPGSMSLSIASLVAPGNVVGVDFGASQIESAMSAAIQAGVQNAAFRTADVYALPFENATFDRVFSHALLEHLSDPQRAVGEMFRVLKPGGYIGVCSPDWGGFVLSPPSAALTQAIDAYTTLQTRNGGDVYAGRKLGVHLQTAGFDDVQMAARYECYPSLAFIGEYLALQLEGAGEVTSATTLREWSHAEGGMFAQCWVSCTARKG</sequence>
<dbReference type="InterPro" id="IPR029063">
    <property type="entry name" value="SAM-dependent_MTases_sf"/>
</dbReference>
<dbReference type="Proteomes" id="UP000019141">
    <property type="component" value="Unassembled WGS sequence"/>
</dbReference>
<dbReference type="EMBL" id="AZHW01000261">
    <property type="protein sequence ID" value="ETX01186.1"/>
    <property type="molecule type" value="Genomic_DNA"/>
</dbReference>
<keyword evidence="1" id="KW-0808">Transferase</keyword>
<dbReference type="GO" id="GO:0003838">
    <property type="term" value="F:sterol 24-C-methyltransferase activity"/>
    <property type="evidence" value="ECO:0007669"/>
    <property type="project" value="TreeGrafter"/>
</dbReference>
<dbReference type="InterPro" id="IPR050447">
    <property type="entry name" value="Erg6_SMT_methyltransf"/>
</dbReference>
<dbReference type="PANTHER" id="PTHR44068">
    <property type="entry name" value="ZGC:194242"/>
    <property type="match status" value="1"/>
</dbReference>
<evidence type="ECO:0000259" key="2">
    <source>
        <dbReference type="Pfam" id="PF13847"/>
    </source>
</evidence>
<dbReference type="Pfam" id="PF13847">
    <property type="entry name" value="Methyltransf_31"/>
    <property type="match status" value="1"/>
</dbReference>
<dbReference type="PANTHER" id="PTHR44068:SF1">
    <property type="entry name" value="HYPOTHETICAL LOC100005854"/>
    <property type="match status" value="1"/>
</dbReference>
<dbReference type="InterPro" id="IPR025714">
    <property type="entry name" value="Methyltranfer_dom"/>
</dbReference>
<feature type="domain" description="Methyltransferase" evidence="2">
    <location>
        <begin position="36"/>
        <end position="149"/>
    </location>
</feature>
<evidence type="ECO:0000313" key="3">
    <source>
        <dbReference type="EMBL" id="ETX01186.1"/>
    </source>
</evidence>
<keyword evidence="4" id="KW-1185">Reference proteome</keyword>
<organism evidence="3 4">
    <name type="scientific">Entotheonella factor</name>
    <dbReference type="NCBI Taxonomy" id="1429438"/>
    <lineage>
        <taxon>Bacteria</taxon>
        <taxon>Pseudomonadati</taxon>
        <taxon>Nitrospinota/Tectimicrobiota group</taxon>
        <taxon>Candidatus Tectimicrobiota</taxon>
        <taxon>Candidatus Entotheonellia</taxon>
        <taxon>Candidatus Entotheonellales</taxon>
        <taxon>Candidatus Entotheonellaceae</taxon>
        <taxon>Candidatus Entotheonella</taxon>
    </lineage>
</organism>
<proteinExistence type="predicted"/>
<protein>
    <recommendedName>
        <fullName evidence="2">Methyltransferase domain-containing protein</fullName>
    </recommendedName>
</protein>
<gene>
    <name evidence="3" type="ORF">ETSY1_08365</name>
</gene>
<dbReference type="HOGENOM" id="CLU_1084345_0_0_7"/>
<reference evidence="3 4" key="1">
    <citation type="journal article" date="2014" name="Nature">
        <title>An environmental bacterial taxon with a large and distinct metabolic repertoire.</title>
        <authorList>
            <person name="Wilson M.C."/>
            <person name="Mori T."/>
            <person name="Ruckert C."/>
            <person name="Uria A.R."/>
            <person name="Helf M.J."/>
            <person name="Takada K."/>
            <person name="Gernert C."/>
            <person name="Steffens U.A."/>
            <person name="Heycke N."/>
            <person name="Schmitt S."/>
            <person name="Rinke C."/>
            <person name="Helfrich E.J."/>
            <person name="Brachmann A.O."/>
            <person name="Gurgui C."/>
            <person name="Wakimoto T."/>
            <person name="Kracht M."/>
            <person name="Crusemann M."/>
            <person name="Hentschel U."/>
            <person name="Abe I."/>
            <person name="Matsunaga S."/>
            <person name="Kalinowski J."/>
            <person name="Takeyama H."/>
            <person name="Piel J."/>
        </authorList>
    </citation>
    <scope>NUCLEOTIDE SEQUENCE [LARGE SCALE GENOMIC DNA]</scope>
    <source>
        <strain evidence="4">TSY1</strain>
    </source>
</reference>
<evidence type="ECO:0000256" key="1">
    <source>
        <dbReference type="ARBA" id="ARBA00022679"/>
    </source>
</evidence>
<dbReference type="GO" id="GO:0016126">
    <property type="term" value="P:sterol biosynthetic process"/>
    <property type="evidence" value="ECO:0007669"/>
    <property type="project" value="TreeGrafter"/>
</dbReference>
<dbReference type="AlphaFoldDB" id="W4LTZ1"/>